<keyword evidence="4 7" id="KW-0665">Pyrimidine biosynthesis</keyword>
<dbReference type="InterPro" id="IPR011060">
    <property type="entry name" value="RibuloseP-bd_barrel"/>
</dbReference>
<dbReference type="Proteomes" id="UP000632454">
    <property type="component" value="Unassembled WGS sequence"/>
</dbReference>
<evidence type="ECO:0000256" key="6">
    <source>
        <dbReference type="ARBA" id="ARBA00049157"/>
    </source>
</evidence>
<dbReference type="SMART" id="SM00934">
    <property type="entry name" value="OMPdecase"/>
    <property type="match status" value="1"/>
</dbReference>
<dbReference type="RefSeq" id="WP_188492519.1">
    <property type="nucleotide sequence ID" value="NZ_BMCS01000003.1"/>
</dbReference>
<dbReference type="InterPro" id="IPR001754">
    <property type="entry name" value="OMPdeCOase_dom"/>
</dbReference>
<keyword evidence="5 7" id="KW-0456">Lyase</keyword>
<feature type="active site" description="Proton donor" evidence="7">
    <location>
        <position position="101"/>
    </location>
</feature>
<dbReference type="PANTHER" id="PTHR43375">
    <property type="entry name" value="OROTIDINE 5'-PHOSPHATE DECARBOXYLASE"/>
    <property type="match status" value="1"/>
</dbReference>
<dbReference type="PANTHER" id="PTHR43375:SF1">
    <property type="entry name" value="OROTIDINE 5'-PHOSPHATE DECARBOXYLASE"/>
    <property type="match status" value="1"/>
</dbReference>
<evidence type="ECO:0000256" key="3">
    <source>
        <dbReference type="ARBA" id="ARBA00022793"/>
    </source>
</evidence>
<evidence type="ECO:0000256" key="2">
    <source>
        <dbReference type="ARBA" id="ARBA00008847"/>
    </source>
</evidence>
<keyword evidence="10" id="KW-1185">Reference proteome</keyword>
<sequence length="278" mass="28073">MSADAPTDFASRHRAAVADRGRLCVGIDPHPGLLDAWGLTDDVDGLRRFAEIAVAALAPVAASIKPQVALFERFGSAGFAVLEQTIAGIGAGGSLVVADAKRGDIGSTMDAYASAWLRDGSPLCSDSVTVSPYLGFGSLDPAVRAAQDSGRGVFVLARTSNPEGAALQTAHADGSSVAQAIVDAAAETNRTGPSAVGLVVGATRAHGLDLGAVGGPILAPGVGAQGGTAADVAAIFAGVHEWVLPAVSREILRHGPDRTALSDAVARMRDDIESHLRG</sequence>
<dbReference type="EC" id="4.1.1.23" evidence="7"/>
<feature type="domain" description="Orotidine 5'-phosphate decarboxylase" evidence="8">
    <location>
        <begin position="22"/>
        <end position="264"/>
    </location>
</feature>
<accession>A0ABQ1V982</accession>
<dbReference type="InterPro" id="IPR011995">
    <property type="entry name" value="OMPdecase_type-2"/>
</dbReference>
<comment type="catalytic activity">
    <reaction evidence="6 7">
        <text>orotidine 5'-phosphate + H(+) = UMP + CO2</text>
        <dbReference type="Rhea" id="RHEA:11596"/>
        <dbReference type="ChEBI" id="CHEBI:15378"/>
        <dbReference type="ChEBI" id="CHEBI:16526"/>
        <dbReference type="ChEBI" id="CHEBI:57538"/>
        <dbReference type="ChEBI" id="CHEBI:57865"/>
        <dbReference type="EC" id="4.1.1.23"/>
    </reaction>
</comment>
<dbReference type="SUPFAM" id="SSF51366">
    <property type="entry name" value="Ribulose-phoshate binding barrel"/>
    <property type="match status" value="1"/>
</dbReference>
<comment type="pathway">
    <text evidence="1 7">Pyrimidine metabolism; UMP biosynthesis via de novo pathway; UMP from orotate: step 2/2.</text>
</comment>
<evidence type="ECO:0000313" key="9">
    <source>
        <dbReference type="EMBL" id="GGF41559.1"/>
    </source>
</evidence>
<evidence type="ECO:0000256" key="5">
    <source>
        <dbReference type="ARBA" id="ARBA00023239"/>
    </source>
</evidence>
<evidence type="ECO:0000313" key="10">
    <source>
        <dbReference type="Proteomes" id="UP000632454"/>
    </source>
</evidence>
<proteinExistence type="inferred from homology"/>
<dbReference type="HAMAP" id="MF_01215">
    <property type="entry name" value="OMPdecase_type2"/>
    <property type="match status" value="1"/>
</dbReference>
<evidence type="ECO:0000256" key="4">
    <source>
        <dbReference type="ARBA" id="ARBA00022975"/>
    </source>
</evidence>
<evidence type="ECO:0000256" key="7">
    <source>
        <dbReference type="HAMAP-Rule" id="MF_01215"/>
    </source>
</evidence>
<dbReference type="Pfam" id="PF00215">
    <property type="entry name" value="OMPdecase"/>
    <property type="match status" value="1"/>
</dbReference>
<organism evidence="9 10">
    <name type="scientific">Williamsia phyllosphaerae</name>
    <dbReference type="NCBI Taxonomy" id="885042"/>
    <lineage>
        <taxon>Bacteria</taxon>
        <taxon>Bacillati</taxon>
        <taxon>Actinomycetota</taxon>
        <taxon>Actinomycetes</taxon>
        <taxon>Mycobacteriales</taxon>
        <taxon>Nocardiaceae</taxon>
        <taxon>Williamsia</taxon>
    </lineage>
</organism>
<name>A0ABQ1V982_9NOCA</name>
<evidence type="ECO:0000259" key="8">
    <source>
        <dbReference type="SMART" id="SM00934"/>
    </source>
</evidence>
<dbReference type="PROSITE" id="PS00156">
    <property type="entry name" value="OMPDECASE"/>
    <property type="match status" value="1"/>
</dbReference>
<reference evidence="10" key="1">
    <citation type="journal article" date="2019" name="Int. J. Syst. Evol. Microbiol.">
        <title>The Global Catalogue of Microorganisms (GCM) 10K type strain sequencing project: providing services to taxonomists for standard genome sequencing and annotation.</title>
        <authorList>
            <consortium name="The Broad Institute Genomics Platform"/>
            <consortium name="The Broad Institute Genome Sequencing Center for Infectious Disease"/>
            <person name="Wu L."/>
            <person name="Ma J."/>
        </authorList>
    </citation>
    <scope>NUCLEOTIDE SEQUENCE [LARGE SCALE GENOMIC DNA]</scope>
    <source>
        <strain evidence="10">CCM 7855</strain>
    </source>
</reference>
<comment type="similarity">
    <text evidence="2 7">Belongs to the OMP decarboxylase family. Type 2 subfamily.</text>
</comment>
<dbReference type="InterPro" id="IPR018089">
    <property type="entry name" value="OMPdecase_AS"/>
</dbReference>
<dbReference type="CDD" id="cd04725">
    <property type="entry name" value="OMP_decarboxylase_like"/>
    <property type="match status" value="1"/>
</dbReference>
<protein>
    <recommendedName>
        <fullName evidence="7">Orotidine 5'-phosphate decarboxylase</fullName>
        <ecNumber evidence="7">4.1.1.23</ecNumber>
    </recommendedName>
    <alternativeName>
        <fullName evidence="7">OMP decarboxylase</fullName>
        <shortName evidence="7">OMPDCase</shortName>
        <shortName evidence="7">OMPdecase</shortName>
    </alternativeName>
</protein>
<dbReference type="InterPro" id="IPR013785">
    <property type="entry name" value="Aldolase_TIM"/>
</dbReference>
<comment type="caution">
    <text evidence="9">The sequence shown here is derived from an EMBL/GenBank/DDBJ whole genome shotgun (WGS) entry which is preliminary data.</text>
</comment>
<keyword evidence="3 7" id="KW-0210">Decarboxylase</keyword>
<dbReference type="EMBL" id="BMCS01000003">
    <property type="protein sequence ID" value="GGF41559.1"/>
    <property type="molecule type" value="Genomic_DNA"/>
</dbReference>
<dbReference type="Gene3D" id="3.20.20.70">
    <property type="entry name" value="Aldolase class I"/>
    <property type="match status" value="1"/>
</dbReference>
<evidence type="ECO:0000256" key="1">
    <source>
        <dbReference type="ARBA" id="ARBA00004861"/>
    </source>
</evidence>
<dbReference type="NCBIfam" id="TIGR02127">
    <property type="entry name" value="pyrF_sub2"/>
    <property type="match status" value="1"/>
</dbReference>
<gene>
    <name evidence="7 9" type="primary">pyrF</name>
    <name evidence="9" type="ORF">GCM10007298_41640</name>
</gene>